<accession>A0ABD2N0Q0</accession>
<evidence type="ECO:0000313" key="2">
    <source>
        <dbReference type="EMBL" id="KAL3272215.1"/>
    </source>
</evidence>
<name>A0ABD2N0Q0_9CUCU</name>
<dbReference type="Pfam" id="PF22597">
    <property type="entry name" value="DYN_lid"/>
    <property type="match status" value="1"/>
</dbReference>
<comment type="caution">
    <text evidence="2">The sequence shown here is derived from an EMBL/GenBank/DDBJ whole genome shotgun (WGS) entry which is preliminary data.</text>
</comment>
<gene>
    <name evidence="2" type="ORF">HHI36_022697</name>
</gene>
<dbReference type="Gene3D" id="3.40.50.300">
    <property type="entry name" value="P-loop containing nucleotide triphosphate hydrolases"/>
    <property type="match status" value="1"/>
</dbReference>
<dbReference type="AlphaFoldDB" id="A0ABD2N0Q0"/>
<organism evidence="2 3">
    <name type="scientific">Cryptolaemus montrouzieri</name>
    <dbReference type="NCBI Taxonomy" id="559131"/>
    <lineage>
        <taxon>Eukaryota</taxon>
        <taxon>Metazoa</taxon>
        <taxon>Ecdysozoa</taxon>
        <taxon>Arthropoda</taxon>
        <taxon>Hexapoda</taxon>
        <taxon>Insecta</taxon>
        <taxon>Pterygota</taxon>
        <taxon>Neoptera</taxon>
        <taxon>Endopterygota</taxon>
        <taxon>Coleoptera</taxon>
        <taxon>Polyphaga</taxon>
        <taxon>Cucujiformia</taxon>
        <taxon>Coccinelloidea</taxon>
        <taxon>Coccinellidae</taxon>
        <taxon>Scymninae</taxon>
        <taxon>Scymnini</taxon>
        <taxon>Cryptolaemus</taxon>
    </lineage>
</organism>
<dbReference type="InterPro" id="IPR027417">
    <property type="entry name" value="P-loop_NTPase"/>
</dbReference>
<dbReference type="PANTHER" id="PTHR45703:SF36">
    <property type="entry name" value="DYNEIN HEAVY CHAIN, CYTOPLASMIC"/>
    <property type="match status" value="1"/>
</dbReference>
<evidence type="ECO:0000313" key="3">
    <source>
        <dbReference type="Proteomes" id="UP001516400"/>
    </source>
</evidence>
<sequence>SIYNSLSSTLRQCSIVKFDSYFKQLSKNQIPEYSLPENIEKIDINIPSEGLFSEYFYIYKGRGNFKYIPDTLKNEKILSEVYIDDLLIPTSDTIRNLTVLDMHIQNDLPILFIGPTGSGKTLCIKHYLNHMIDNSKYSSMFLRFIPRLDSNKLQAIIHSNLLKHMSFHGEQTRRKNLVIIEDINVVATDGYNISQVIEFLRQILEQEFWIDPTSFVKKEIEHLGFIATIGSEEGFKKKISKRLLKHFNIFRTNSLCEDDMLRIYSNVLLVAWKQNGFSSDIAVMTNILTTAFLNVYKFCLTNFKSSPLKFSYCYNIWDFMKVLRGLFVLKKESSDANKKIHSKIWMHECLRVFGDRVCGDDEKEILLDKIVEIYEHNFKESFADTFNGFKREEIGTHIIFGVNSNERYEELDRQSSIDNLQEILKKNYANHRIKTVLFEQFLTQFFKISRLLNVENTNGLLIGTSGTGRKT</sequence>
<dbReference type="InterPro" id="IPR026983">
    <property type="entry name" value="DHC"/>
</dbReference>
<proteinExistence type="predicted"/>
<feature type="non-terminal residue" evidence="2">
    <location>
        <position position="1"/>
    </location>
</feature>
<dbReference type="InterPro" id="IPR054354">
    <property type="entry name" value="DYNC2H1-like_lid"/>
</dbReference>
<dbReference type="Gene3D" id="1.20.920.30">
    <property type="match status" value="1"/>
</dbReference>
<dbReference type="EMBL" id="JABFTP020000042">
    <property type="protein sequence ID" value="KAL3272215.1"/>
    <property type="molecule type" value="Genomic_DNA"/>
</dbReference>
<dbReference type="Proteomes" id="UP001516400">
    <property type="component" value="Unassembled WGS sequence"/>
</dbReference>
<feature type="domain" description="Dynein 2 heavy chain 1 cytoplasmic ATPase lid" evidence="1">
    <location>
        <begin position="284"/>
        <end position="363"/>
    </location>
</feature>
<dbReference type="Pfam" id="PF12775">
    <property type="entry name" value="AAA_7"/>
    <property type="match status" value="1"/>
</dbReference>
<evidence type="ECO:0000259" key="1">
    <source>
        <dbReference type="Pfam" id="PF22597"/>
    </source>
</evidence>
<dbReference type="SUPFAM" id="SSF52540">
    <property type="entry name" value="P-loop containing nucleoside triphosphate hydrolases"/>
    <property type="match status" value="1"/>
</dbReference>
<reference evidence="2 3" key="1">
    <citation type="journal article" date="2021" name="BMC Biol.">
        <title>Horizontally acquired antibacterial genes associated with adaptive radiation of ladybird beetles.</title>
        <authorList>
            <person name="Li H.S."/>
            <person name="Tang X.F."/>
            <person name="Huang Y.H."/>
            <person name="Xu Z.Y."/>
            <person name="Chen M.L."/>
            <person name="Du X.Y."/>
            <person name="Qiu B.Y."/>
            <person name="Chen P.T."/>
            <person name="Zhang W."/>
            <person name="Slipinski A."/>
            <person name="Escalona H.E."/>
            <person name="Waterhouse R.M."/>
            <person name="Zwick A."/>
            <person name="Pang H."/>
        </authorList>
    </citation>
    <scope>NUCLEOTIDE SEQUENCE [LARGE SCALE GENOMIC DNA]</scope>
    <source>
        <strain evidence="2">SYSU2018</strain>
    </source>
</reference>
<keyword evidence="3" id="KW-1185">Reference proteome</keyword>
<feature type="non-terminal residue" evidence="2">
    <location>
        <position position="471"/>
    </location>
</feature>
<protein>
    <recommendedName>
        <fullName evidence="1">Dynein 2 heavy chain 1 cytoplasmic ATPase lid domain-containing protein</fullName>
    </recommendedName>
</protein>
<dbReference type="PANTHER" id="PTHR45703">
    <property type="entry name" value="DYNEIN HEAVY CHAIN"/>
    <property type="match status" value="1"/>
</dbReference>